<dbReference type="Proteomes" id="UP000501891">
    <property type="component" value="Chromosome"/>
</dbReference>
<evidence type="ECO:0000256" key="14">
    <source>
        <dbReference type="ARBA" id="ARBA00023004"/>
    </source>
</evidence>
<reference evidence="17" key="1">
    <citation type="submission" date="2020-04" db="EMBL/GenBank/DDBJ databases">
        <title>A desert anoxygenic phototrophic bacterium fixes CO2 using RubisCO under aerobic conditions.</title>
        <authorList>
            <person name="Tang K."/>
        </authorList>
    </citation>
    <scope>NUCLEOTIDE SEQUENCE [LARGE SCALE GENOMIC DNA]</scope>
    <source>
        <strain evidence="17">MIMtkB3</strain>
    </source>
</reference>
<dbReference type="GO" id="GO:0016020">
    <property type="term" value="C:membrane"/>
    <property type="evidence" value="ECO:0007669"/>
    <property type="project" value="UniProtKB-SubCell"/>
</dbReference>
<dbReference type="UniPathway" id="UPA00223"/>
<dbReference type="NCBIfam" id="TIGR02968">
    <property type="entry name" value="succ_dehyd_anc"/>
    <property type="match status" value="1"/>
</dbReference>
<dbReference type="InterPro" id="IPR034804">
    <property type="entry name" value="SQR/QFR_C/D"/>
</dbReference>
<evidence type="ECO:0000256" key="15">
    <source>
        <dbReference type="ARBA" id="ARBA00023136"/>
    </source>
</evidence>
<dbReference type="Gene3D" id="1.20.1300.10">
    <property type="entry name" value="Fumarate reductase/succinate dehydrogenase, transmembrane subunit"/>
    <property type="match status" value="1"/>
</dbReference>
<organism evidence="17 18">
    <name type="scientific">Aerophototrophica crusticola</name>
    <dbReference type="NCBI Taxonomy" id="1709002"/>
    <lineage>
        <taxon>Bacteria</taxon>
        <taxon>Pseudomonadati</taxon>
        <taxon>Pseudomonadota</taxon>
        <taxon>Alphaproteobacteria</taxon>
        <taxon>Rhodospirillales</taxon>
        <taxon>Rhodospirillaceae</taxon>
        <taxon>Aerophototrophica</taxon>
    </lineage>
</organism>
<evidence type="ECO:0000256" key="6">
    <source>
        <dbReference type="ARBA" id="ARBA00019425"/>
    </source>
</evidence>
<keyword evidence="11" id="KW-0479">Metal-binding</keyword>
<keyword evidence="13 16" id="KW-1133">Transmembrane helix</keyword>
<evidence type="ECO:0000256" key="1">
    <source>
        <dbReference type="ARBA" id="ARBA00001971"/>
    </source>
</evidence>
<dbReference type="GO" id="GO:0006099">
    <property type="term" value="P:tricarboxylic acid cycle"/>
    <property type="evidence" value="ECO:0007669"/>
    <property type="project" value="UniProtKB-UniPathway"/>
</dbReference>
<dbReference type="CDD" id="cd03495">
    <property type="entry name" value="SQR_TypeC_SdhD_like"/>
    <property type="match status" value="1"/>
</dbReference>
<evidence type="ECO:0000256" key="3">
    <source>
        <dbReference type="ARBA" id="ARBA00004141"/>
    </source>
</evidence>
<feature type="transmembrane region" description="Helical" evidence="16">
    <location>
        <begin position="107"/>
        <end position="131"/>
    </location>
</feature>
<evidence type="ECO:0000256" key="5">
    <source>
        <dbReference type="ARBA" id="ARBA00011558"/>
    </source>
</evidence>
<evidence type="ECO:0000313" key="17">
    <source>
        <dbReference type="EMBL" id="QJE73839.1"/>
    </source>
</evidence>
<evidence type="ECO:0000256" key="8">
    <source>
        <dbReference type="ARBA" id="ARBA00022532"/>
    </source>
</evidence>
<dbReference type="KEGG" id="acru:HHL28_12700"/>
<proteinExistence type="predicted"/>
<dbReference type="GO" id="GO:0020037">
    <property type="term" value="F:heme binding"/>
    <property type="evidence" value="ECO:0007669"/>
    <property type="project" value="InterPro"/>
</dbReference>
<keyword evidence="14" id="KW-0408">Iron</keyword>
<comment type="subcellular location">
    <subcellularLocation>
        <location evidence="3">Membrane</location>
        <topology evidence="3">Multi-pass membrane protein</topology>
    </subcellularLocation>
</comment>
<feature type="transmembrane region" description="Helical" evidence="16">
    <location>
        <begin position="69"/>
        <end position="87"/>
    </location>
</feature>
<dbReference type="Pfam" id="PF01127">
    <property type="entry name" value="Sdh_cyt"/>
    <property type="match status" value="1"/>
</dbReference>
<comment type="subunit">
    <text evidence="5">Part of an enzyme complex containing four subunits: a flavoprotein, an iron-sulfur protein, plus two membrane-anchoring proteins, SdhC and SdhD.</text>
</comment>
<keyword evidence="18" id="KW-1185">Reference proteome</keyword>
<dbReference type="EMBL" id="CP051775">
    <property type="protein sequence ID" value="QJE73839.1"/>
    <property type="molecule type" value="Genomic_DNA"/>
</dbReference>
<keyword evidence="7" id="KW-0813">Transport</keyword>
<evidence type="ECO:0000256" key="9">
    <source>
        <dbReference type="ARBA" id="ARBA00022617"/>
    </source>
</evidence>
<evidence type="ECO:0000256" key="11">
    <source>
        <dbReference type="ARBA" id="ARBA00022723"/>
    </source>
</evidence>
<accession>A0A858R8A4</accession>
<dbReference type="GO" id="GO:0046872">
    <property type="term" value="F:metal ion binding"/>
    <property type="evidence" value="ECO:0007669"/>
    <property type="project" value="UniProtKB-KW"/>
</dbReference>
<evidence type="ECO:0000256" key="12">
    <source>
        <dbReference type="ARBA" id="ARBA00022982"/>
    </source>
</evidence>
<dbReference type="SUPFAM" id="SSF81343">
    <property type="entry name" value="Fumarate reductase respiratory complex transmembrane subunits"/>
    <property type="match status" value="1"/>
</dbReference>
<comment type="pathway">
    <text evidence="4">Carbohydrate metabolism; tricarboxylic acid cycle.</text>
</comment>
<keyword evidence="15 16" id="KW-0472">Membrane</keyword>
<keyword evidence="12" id="KW-0249">Electron transport</keyword>
<evidence type="ECO:0000313" key="18">
    <source>
        <dbReference type="Proteomes" id="UP000501891"/>
    </source>
</evidence>
<evidence type="ECO:0000256" key="10">
    <source>
        <dbReference type="ARBA" id="ARBA00022692"/>
    </source>
</evidence>
<gene>
    <name evidence="17" type="primary">sdhD</name>
    <name evidence="17" type="ORF">HHL28_12700</name>
</gene>
<keyword evidence="9" id="KW-0349">Heme</keyword>
<feature type="transmembrane region" description="Helical" evidence="16">
    <location>
        <begin position="38"/>
        <end position="57"/>
    </location>
</feature>
<evidence type="ECO:0000256" key="13">
    <source>
        <dbReference type="ARBA" id="ARBA00022989"/>
    </source>
</evidence>
<protein>
    <recommendedName>
        <fullName evidence="6">Succinate dehydrogenase hydrophobic membrane anchor subunit</fullName>
    </recommendedName>
</protein>
<dbReference type="AlphaFoldDB" id="A0A858R8A4"/>
<evidence type="ECO:0000256" key="7">
    <source>
        <dbReference type="ARBA" id="ARBA00022448"/>
    </source>
</evidence>
<evidence type="ECO:0000256" key="4">
    <source>
        <dbReference type="ARBA" id="ARBA00005163"/>
    </source>
</evidence>
<keyword evidence="10 16" id="KW-0812">Transmembrane</keyword>
<keyword evidence="8" id="KW-0816">Tricarboxylic acid cycle</keyword>
<evidence type="ECO:0000256" key="2">
    <source>
        <dbReference type="ARBA" id="ARBA00004050"/>
    </source>
</evidence>
<comment type="cofactor">
    <cofactor evidence="1">
        <name>heme</name>
        <dbReference type="ChEBI" id="CHEBI:30413"/>
    </cofactor>
</comment>
<dbReference type="InterPro" id="IPR014312">
    <property type="entry name" value="Succ_DH_anchor"/>
</dbReference>
<evidence type="ECO:0000256" key="16">
    <source>
        <dbReference type="SAM" id="Phobius"/>
    </source>
</evidence>
<comment type="function">
    <text evidence="2">Membrane-anchoring subunit of succinate dehydrogenase (SDH).</text>
</comment>
<sequence>MAANQSDVGFRSSLGRVRGLGSARTGAEHWVSYRLLSAAYVPLLLWFIIAVVGLTGADHATVTAWIAKPLNAVLLLLLIGVTFHHAAYGMQEIYEDYIHGKLAKTAVIGLTRGACLVLAVASAFSVLKIAFAG</sequence>
<name>A0A858R8A4_9PROT</name>
<dbReference type="InterPro" id="IPR000701">
    <property type="entry name" value="SuccDH_FuR_B_TM-su"/>
</dbReference>